<keyword evidence="2" id="KW-1185">Reference proteome</keyword>
<organism evidence="1 2">
    <name type="scientific">Virgibacillus oceani</name>
    <dbReference type="NCBI Taxonomy" id="1479511"/>
    <lineage>
        <taxon>Bacteria</taxon>
        <taxon>Bacillati</taxon>
        <taxon>Bacillota</taxon>
        <taxon>Bacilli</taxon>
        <taxon>Bacillales</taxon>
        <taxon>Bacillaceae</taxon>
        <taxon>Virgibacillus</taxon>
    </lineage>
</organism>
<sequence>MLVKLSFILFFSFLSLLLVFYITEQKTSILLVYLNNATSRIPKFYRLPKIKTFINTGAINPE</sequence>
<reference evidence="1" key="2">
    <citation type="submission" date="2020-09" db="EMBL/GenBank/DDBJ databases">
        <authorList>
            <person name="Sun Q."/>
            <person name="Zhou Y."/>
        </authorList>
    </citation>
    <scope>NUCLEOTIDE SEQUENCE</scope>
    <source>
        <strain evidence="1">CGMCC 1.12754</strain>
    </source>
</reference>
<evidence type="ECO:0000313" key="1">
    <source>
        <dbReference type="EMBL" id="GGG86945.1"/>
    </source>
</evidence>
<protein>
    <submittedName>
        <fullName evidence="1">Uncharacterized protein</fullName>
    </submittedName>
</protein>
<dbReference type="EMBL" id="BMFR01000024">
    <property type="protein sequence ID" value="GGG86945.1"/>
    <property type="molecule type" value="Genomic_DNA"/>
</dbReference>
<gene>
    <name evidence="1" type="ORF">GCM10011398_35970</name>
</gene>
<proteinExistence type="predicted"/>
<evidence type="ECO:0000313" key="2">
    <source>
        <dbReference type="Proteomes" id="UP000622860"/>
    </source>
</evidence>
<name>A0A917HQF3_9BACI</name>
<dbReference type="Proteomes" id="UP000622860">
    <property type="component" value="Unassembled WGS sequence"/>
</dbReference>
<comment type="caution">
    <text evidence="1">The sequence shown here is derived from an EMBL/GenBank/DDBJ whole genome shotgun (WGS) entry which is preliminary data.</text>
</comment>
<reference evidence="1" key="1">
    <citation type="journal article" date="2014" name="Int. J. Syst. Evol. Microbiol.">
        <title>Complete genome sequence of Corynebacterium casei LMG S-19264T (=DSM 44701T), isolated from a smear-ripened cheese.</title>
        <authorList>
            <consortium name="US DOE Joint Genome Institute (JGI-PGF)"/>
            <person name="Walter F."/>
            <person name="Albersmeier A."/>
            <person name="Kalinowski J."/>
            <person name="Ruckert C."/>
        </authorList>
    </citation>
    <scope>NUCLEOTIDE SEQUENCE</scope>
    <source>
        <strain evidence="1">CGMCC 1.12754</strain>
    </source>
</reference>
<dbReference type="AlphaFoldDB" id="A0A917HQF3"/>
<accession>A0A917HQF3</accession>